<name>A0A3B1D1M6_9ZZZZ</name>
<evidence type="ECO:0000256" key="1">
    <source>
        <dbReference type="SAM" id="MobiDB-lite"/>
    </source>
</evidence>
<dbReference type="AlphaFoldDB" id="A0A3B1D1M6"/>
<gene>
    <name evidence="2" type="ORF">MNBD_NITROSPINAE02-1207</name>
</gene>
<feature type="compositionally biased region" description="Basic and acidic residues" evidence="1">
    <location>
        <begin position="191"/>
        <end position="219"/>
    </location>
</feature>
<evidence type="ECO:0008006" key="3">
    <source>
        <dbReference type="Google" id="ProtNLM"/>
    </source>
</evidence>
<dbReference type="EMBL" id="UOGE01000106">
    <property type="protein sequence ID" value="VAX25535.1"/>
    <property type="molecule type" value="Genomic_DNA"/>
</dbReference>
<organism evidence="2">
    <name type="scientific">hydrothermal vent metagenome</name>
    <dbReference type="NCBI Taxonomy" id="652676"/>
    <lineage>
        <taxon>unclassified sequences</taxon>
        <taxon>metagenomes</taxon>
        <taxon>ecological metagenomes</taxon>
    </lineage>
</organism>
<evidence type="ECO:0000313" key="2">
    <source>
        <dbReference type="EMBL" id="VAX25535.1"/>
    </source>
</evidence>
<protein>
    <recommendedName>
        <fullName evidence="3">Cytochrome c domain-containing protein</fullName>
    </recommendedName>
</protein>
<accession>A0A3B1D1M6</accession>
<proteinExistence type="predicted"/>
<sequence length="219" mass="24518">MSKTKILIAGSVIFAVTLVAVIFVPNPVGSFVISEAKANGYLEYSPEEAVTLARKICTQCHSDERIKLYCPRCGPPFVAVVPHMQVFIKNFKASRPNIHFENITEHQAVAIVQVWNALVGNWEKDFREKDVLKLIGHFDLLATLLKTPVEERRIEYALSKRDDLKIGHMSGLADSQKDLGKPENNPQPGDKPMDTLKGQKDGPHDHTGHDMGDMKHDMH</sequence>
<reference evidence="2" key="1">
    <citation type="submission" date="2018-06" db="EMBL/GenBank/DDBJ databases">
        <authorList>
            <person name="Zhirakovskaya E."/>
        </authorList>
    </citation>
    <scope>NUCLEOTIDE SEQUENCE</scope>
</reference>
<feature type="region of interest" description="Disordered" evidence="1">
    <location>
        <begin position="172"/>
        <end position="219"/>
    </location>
</feature>